<keyword evidence="5" id="KW-0804">Transcription</keyword>
<dbReference type="CDD" id="cd12148">
    <property type="entry name" value="fungal_TF_MHR"/>
    <property type="match status" value="1"/>
</dbReference>
<feature type="compositionally biased region" description="Low complexity" evidence="7">
    <location>
        <begin position="91"/>
        <end position="135"/>
    </location>
</feature>
<feature type="compositionally biased region" description="Basic residues" evidence="7">
    <location>
        <begin position="80"/>
        <end position="90"/>
    </location>
</feature>
<accession>A0AAJ4XLX9</accession>
<dbReference type="PANTHER" id="PTHR31845">
    <property type="entry name" value="FINGER DOMAIN PROTEIN, PUTATIVE-RELATED"/>
    <property type="match status" value="1"/>
</dbReference>
<dbReference type="Pfam" id="PF00172">
    <property type="entry name" value="Zn_clus"/>
    <property type="match status" value="1"/>
</dbReference>
<keyword evidence="6" id="KW-0539">Nucleus</keyword>
<dbReference type="GO" id="GO:0000981">
    <property type="term" value="F:DNA-binding transcription factor activity, RNA polymerase II-specific"/>
    <property type="evidence" value="ECO:0007669"/>
    <property type="project" value="InterPro"/>
</dbReference>
<evidence type="ECO:0000256" key="7">
    <source>
        <dbReference type="SAM" id="MobiDB-lite"/>
    </source>
</evidence>
<feature type="region of interest" description="Disordered" evidence="7">
    <location>
        <begin position="390"/>
        <end position="426"/>
    </location>
</feature>
<feature type="compositionally biased region" description="Low complexity" evidence="7">
    <location>
        <begin position="276"/>
        <end position="295"/>
    </location>
</feature>
<dbReference type="PROSITE" id="PS00463">
    <property type="entry name" value="ZN2_CY6_FUNGAL_1"/>
    <property type="match status" value="1"/>
</dbReference>
<evidence type="ECO:0000256" key="1">
    <source>
        <dbReference type="ARBA" id="ARBA00004123"/>
    </source>
</evidence>
<dbReference type="Proteomes" id="UP001294444">
    <property type="component" value="Unassembled WGS sequence"/>
</dbReference>
<feature type="compositionally biased region" description="Low complexity" evidence="7">
    <location>
        <begin position="34"/>
        <end position="51"/>
    </location>
</feature>
<feature type="domain" description="Zn(2)-C6 fungal-type" evidence="8">
    <location>
        <begin position="166"/>
        <end position="195"/>
    </location>
</feature>
<feature type="compositionally biased region" description="Polar residues" evidence="7">
    <location>
        <begin position="390"/>
        <end position="403"/>
    </location>
</feature>
<dbReference type="InterPro" id="IPR007219">
    <property type="entry name" value="XnlR_reg_dom"/>
</dbReference>
<dbReference type="SUPFAM" id="SSF57701">
    <property type="entry name" value="Zn2/Cys6 DNA-binding domain"/>
    <property type="match status" value="1"/>
</dbReference>
<keyword evidence="2" id="KW-0479">Metal-binding</keyword>
<feature type="compositionally biased region" description="Polar residues" evidence="7">
    <location>
        <begin position="321"/>
        <end position="340"/>
    </location>
</feature>
<evidence type="ECO:0000256" key="3">
    <source>
        <dbReference type="ARBA" id="ARBA00023015"/>
    </source>
</evidence>
<evidence type="ECO:0000256" key="2">
    <source>
        <dbReference type="ARBA" id="ARBA00022723"/>
    </source>
</evidence>
<keyword evidence="10" id="KW-1185">Reference proteome</keyword>
<feature type="region of interest" description="Disordered" evidence="7">
    <location>
        <begin position="226"/>
        <end position="354"/>
    </location>
</feature>
<feature type="compositionally biased region" description="Polar residues" evidence="7">
    <location>
        <begin position="226"/>
        <end position="268"/>
    </location>
</feature>
<dbReference type="Pfam" id="PF04082">
    <property type="entry name" value="Fungal_trans"/>
    <property type="match status" value="1"/>
</dbReference>
<evidence type="ECO:0000256" key="4">
    <source>
        <dbReference type="ARBA" id="ARBA00023125"/>
    </source>
</evidence>
<reference evidence="9" key="1">
    <citation type="submission" date="2023-10" db="EMBL/GenBank/DDBJ databases">
        <authorList>
            <person name="Guldener U."/>
        </authorList>
    </citation>
    <scope>NUCLEOTIDE SEQUENCE</scope>
    <source>
        <strain evidence="9">Mp4</strain>
    </source>
</reference>
<dbReference type="GO" id="GO:0008270">
    <property type="term" value="F:zinc ion binding"/>
    <property type="evidence" value="ECO:0007669"/>
    <property type="project" value="InterPro"/>
</dbReference>
<protein>
    <recommendedName>
        <fullName evidence="8">Zn(2)-C6 fungal-type domain-containing protein</fullName>
    </recommendedName>
</protein>
<dbReference type="PROSITE" id="PS50048">
    <property type="entry name" value="ZN2_CY6_FUNGAL_2"/>
    <property type="match status" value="1"/>
</dbReference>
<keyword evidence="4" id="KW-0238">DNA-binding</keyword>
<comment type="caution">
    <text evidence="9">The sequence shown here is derived from an EMBL/GenBank/DDBJ whole genome shotgun (WGS) entry which is preliminary data.</text>
</comment>
<dbReference type="InterPro" id="IPR051089">
    <property type="entry name" value="prtT"/>
</dbReference>
<evidence type="ECO:0000256" key="6">
    <source>
        <dbReference type="ARBA" id="ARBA00023242"/>
    </source>
</evidence>
<dbReference type="AlphaFoldDB" id="A0AAJ4XLX9"/>
<feature type="region of interest" description="Disordered" evidence="7">
    <location>
        <begin position="21"/>
        <end position="147"/>
    </location>
</feature>
<feature type="compositionally biased region" description="Low complexity" evidence="7">
    <location>
        <begin position="1036"/>
        <end position="1046"/>
    </location>
</feature>
<dbReference type="Gene3D" id="4.10.240.10">
    <property type="entry name" value="Zn(2)-C6 fungal-type DNA-binding domain"/>
    <property type="match status" value="1"/>
</dbReference>
<dbReference type="CDD" id="cd00067">
    <property type="entry name" value="GAL4"/>
    <property type="match status" value="1"/>
</dbReference>
<dbReference type="EMBL" id="OAPG01000006">
    <property type="protein sequence ID" value="SNX84366.1"/>
    <property type="molecule type" value="Genomic_DNA"/>
</dbReference>
<feature type="compositionally biased region" description="Basic and acidic residues" evidence="7">
    <location>
        <begin position="1000"/>
        <end position="1009"/>
    </location>
</feature>
<dbReference type="GO" id="GO:0005634">
    <property type="term" value="C:nucleus"/>
    <property type="evidence" value="ECO:0007669"/>
    <property type="project" value="UniProtKB-SubCell"/>
</dbReference>
<feature type="compositionally biased region" description="Polar residues" evidence="7">
    <location>
        <begin position="411"/>
        <end position="423"/>
    </location>
</feature>
<proteinExistence type="predicted"/>
<evidence type="ECO:0000313" key="10">
    <source>
        <dbReference type="Proteomes" id="UP001294444"/>
    </source>
</evidence>
<dbReference type="PANTHER" id="PTHR31845:SF19">
    <property type="entry name" value="TRANSCRIPTION FACTOR DOMAIN-CONTAINING PROTEIN"/>
    <property type="match status" value="1"/>
</dbReference>
<keyword evidence="3" id="KW-0805">Transcription regulation</keyword>
<organism evidence="9 10">
    <name type="scientific">Melanopsichium pennsylvanicum</name>
    <dbReference type="NCBI Taxonomy" id="63383"/>
    <lineage>
        <taxon>Eukaryota</taxon>
        <taxon>Fungi</taxon>
        <taxon>Dikarya</taxon>
        <taxon>Basidiomycota</taxon>
        <taxon>Ustilaginomycotina</taxon>
        <taxon>Ustilaginomycetes</taxon>
        <taxon>Ustilaginales</taxon>
        <taxon>Ustilaginaceae</taxon>
        <taxon>Melanopsichium</taxon>
    </lineage>
</organism>
<feature type="compositionally biased region" description="Basic and acidic residues" evidence="7">
    <location>
        <begin position="978"/>
        <end position="990"/>
    </location>
</feature>
<evidence type="ECO:0000259" key="8">
    <source>
        <dbReference type="PROSITE" id="PS50048"/>
    </source>
</evidence>
<gene>
    <name evidence="9" type="ORF">MEPE_03075</name>
</gene>
<dbReference type="InterPro" id="IPR036864">
    <property type="entry name" value="Zn2-C6_fun-type_DNA-bd_sf"/>
</dbReference>
<dbReference type="SMART" id="SM00066">
    <property type="entry name" value="GAL4"/>
    <property type="match status" value="1"/>
</dbReference>
<comment type="subcellular location">
    <subcellularLocation>
        <location evidence="1">Nucleus</location>
    </subcellularLocation>
</comment>
<feature type="region of interest" description="Disordered" evidence="7">
    <location>
        <begin position="978"/>
        <end position="1052"/>
    </location>
</feature>
<evidence type="ECO:0000313" key="9">
    <source>
        <dbReference type="EMBL" id="SNX84366.1"/>
    </source>
</evidence>
<name>A0AAJ4XLX9_9BASI</name>
<evidence type="ECO:0000256" key="5">
    <source>
        <dbReference type="ARBA" id="ARBA00023163"/>
    </source>
</evidence>
<dbReference type="GO" id="GO:0000976">
    <property type="term" value="F:transcription cis-regulatory region binding"/>
    <property type="evidence" value="ECO:0007669"/>
    <property type="project" value="TreeGrafter"/>
</dbReference>
<dbReference type="InterPro" id="IPR001138">
    <property type="entry name" value="Zn2Cys6_DnaBD"/>
</dbReference>
<sequence length="1229" mass="133357">MLSPKPDSYHDALYHLAAAAESSPSPQLAHYGDQQHQQHQHQQQQHCQPYHHSLHHQMHHDATHQHHSQGRHYTSLSSPHRSHNQYRYSHRSYSPAPAAPPSISSPSHHAHASLSRLEPSSSNSGLASSNTSSASHPADRDHDSCAPFNDTATNAASTVGTEKKISCMECRLSKVKCSGGDLCIRCKRLGKTCYYKSHKRGRKSDSSKIQKLERTVETLSRTLEQFSRNKRASSPANSKSLPNNVHIESTPVVPSQPLSDQDLASSPDASCKGVEAAQLSAPSSSSAMSPPSQSPRAILGSAYRDAPSNKPRRPSELFDQPSASSSWQTHKNITSATPTSDDPDEPENLGLPTLSNPLKLLAHASDSARDRDSGLETDFSSISTSRSKVAIANSTNFNQGNHRSSSKRATTHSADQRPSSSGGDPNIRASLFGVYAGTTASNAVSRFGPGRGKAFFDVGLFNTKLDNLPHFDPINRGYLTLVEAESLYALYMQHINPMITLLDPYLHTFDHVRSCSALLLSSTCWIAAKYRVEASQIAAHLEMHIRSNLLPTILMEGFRNAEIPQALIILAAYHPQMNTLSEDKAWAYVGFAIRIASELDMNSRISVRPANRQDDESLARRLRNRERTWLNLWLFETSMSQHMGRRPTLANDPVVMACAHWHLDKFALPADKAVVAVVQLRLTMLRNIELFENFVDASINHLPVERTTKQVELFRRICASDLDIWLATWTSPSHHLPSNNNNINNNNDDENDNKNNIQTAQAPEAASEIFWPNTHLPPTLSRIHRLKLYYWYARLILDTIALKCSHLGLTVLGPIYKDAYACCMAYLGIFVATMVPNGLFWGHNSTVVTPVYCAIFALRIVGLISMSAGASSLQVKSQPMAKKDKHEKELSIDIDAEYTFEMVEKVAKVCEEAGNATPHRRGAAGSYAVFLFTVLSKARVAWKSKTTKKEAQGATAALTPAATAHETEASCDNRVEIGNKRNRDADDGTRKNGKVAKMAKTGEDKDKNAGNKIGVVTGSVQAPDDPRNGIGTKGRSLSSSTTATASGEVDSDQHHLLRQLMQFQPGPSGVQTAILPNHSNSAILLPQYSHPLPPRSYPTQLMPTTSEMTPMAQFDASHQIDTSAAAASNAASASAFGASGNIAGVGGVGGDHGMNGESNRAEAECETAAAAGGGGGGGVVGGGEDGHGRIDVDIDWDFGMLDGFLGDSLFSDMSFISVTPGKSGRAVGN</sequence>